<gene>
    <name evidence="1" type="ORF">DARMORV10_C08P40250.1</name>
</gene>
<sequence>MEDPGGLRELKIRAIYGGNRRRFGEFAIINRLDCIRKCNFILHNHNNTKTFHTIDSDVDRFGT</sequence>
<dbReference type="Proteomes" id="UP001295469">
    <property type="component" value="Chromosome C08"/>
</dbReference>
<protein>
    <submittedName>
        <fullName evidence="1">(rape) hypothetical protein</fullName>
    </submittedName>
</protein>
<proteinExistence type="predicted"/>
<reference evidence="1" key="1">
    <citation type="submission" date="2021-01" db="EMBL/GenBank/DDBJ databases">
        <authorList>
            <consortium name="Genoscope - CEA"/>
            <person name="William W."/>
        </authorList>
    </citation>
    <scope>NUCLEOTIDE SEQUENCE</scope>
</reference>
<dbReference type="AlphaFoldDB" id="A0A816UWZ7"/>
<name>A0A816UWZ7_BRANA</name>
<organism evidence="1">
    <name type="scientific">Brassica napus</name>
    <name type="common">Rape</name>
    <dbReference type="NCBI Taxonomy" id="3708"/>
    <lineage>
        <taxon>Eukaryota</taxon>
        <taxon>Viridiplantae</taxon>
        <taxon>Streptophyta</taxon>
        <taxon>Embryophyta</taxon>
        <taxon>Tracheophyta</taxon>
        <taxon>Spermatophyta</taxon>
        <taxon>Magnoliopsida</taxon>
        <taxon>eudicotyledons</taxon>
        <taxon>Gunneridae</taxon>
        <taxon>Pentapetalae</taxon>
        <taxon>rosids</taxon>
        <taxon>malvids</taxon>
        <taxon>Brassicales</taxon>
        <taxon>Brassicaceae</taxon>
        <taxon>Brassiceae</taxon>
        <taxon>Brassica</taxon>
    </lineage>
</organism>
<accession>A0A816UWZ7</accession>
<dbReference type="EMBL" id="HG994372">
    <property type="protein sequence ID" value="CAF2114163.1"/>
    <property type="molecule type" value="Genomic_DNA"/>
</dbReference>
<evidence type="ECO:0000313" key="1">
    <source>
        <dbReference type="EMBL" id="CAF2114163.1"/>
    </source>
</evidence>